<evidence type="ECO:0000256" key="3">
    <source>
        <dbReference type="ARBA" id="ARBA00022679"/>
    </source>
</evidence>
<accession>A0ABT8R5Y5</accession>
<evidence type="ECO:0000256" key="2">
    <source>
        <dbReference type="ARBA" id="ARBA00012438"/>
    </source>
</evidence>
<dbReference type="EMBL" id="JAUKPO010000007">
    <property type="protein sequence ID" value="MDO1447515.1"/>
    <property type="molecule type" value="Genomic_DNA"/>
</dbReference>
<dbReference type="SUPFAM" id="SSF55874">
    <property type="entry name" value="ATPase domain of HSP90 chaperone/DNA topoisomerase II/histidine kinase"/>
    <property type="match status" value="1"/>
</dbReference>
<dbReference type="Gene3D" id="3.30.565.10">
    <property type="entry name" value="Histidine kinase-like ATPase, C-terminal domain"/>
    <property type="match status" value="1"/>
</dbReference>
<reference evidence="8" key="1">
    <citation type="submission" date="2023-07" db="EMBL/GenBank/DDBJ databases">
        <title>The genome sequence of Rhodocytophaga aerolata KACC 12507.</title>
        <authorList>
            <person name="Zhang X."/>
        </authorList>
    </citation>
    <scope>NUCLEOTIDE SEQUENCE</scope>
    <source>
        <strain evidence="8">KACC 12507</strain>
    </source>
</reference>
<dbReference type="PANTHER" id="PTHR43711">
    <property type="entry name" value="TWO-COMPONENT HISTIDINE KINASE"/>
    <property type="match status" value="1"/>
</dbReference>
<name>A0ABT8R5Y5_9BACT</name>
<keyword evidence="6" id="KW-0175">Coiled coil</keyword>
<protein>
    <recommendedName>
        <fullName evidence="2">histidine kinase</fullName>
        <ecNumber evidence="2">2.7.13.3</ecNumber>
    </recommendedName>
</protein>
<organism evidence="8 9">
    <name type="scientific">Rhodocytophaga aerolata</name>
    <dbReference type="NCBI Taxonomy" id="455078"/>
    <lineage>
        <taxon>Bacteria</taxon>
        <taxon>Pseudomonadati</taxon>
        <taxon>Bacteroidota</taxon>
        <taxon>Cytophagia</taxon>
        <taxon>Cytophagales</taxon>
        <taxon>Rhodocytophagaceae</taxon>
        <taxon>Rhodocytophaga</taxon>
    </lineage>
</organism>
<dbReference type="InterPro" id="IPR004358">
    <property type="entry name" value="Sig_transdc_His_kin-like_C"/>
</dbReference>
<gene>
    <name evidence="8" type="ORF">Q0590_14700</name>
</gene>
<dbReference type="InterPro" id="IPR036097">
    <property type="entry name" value="HisK_dim/P_sf"/>
</dbReference>
<keyword evidence="4 8" id="KW-0418">Kinase</keyword>
<dbReference type="PROSITE" id="PS50109">
    <property type="entry name" value="HIS_KIN"/>
    <property type="match status" value="1"/>
</dbReference>
<comment type="caution">
    <text evidence="8">The sequence shown here is derived from an EMBL/GenBank/DDBJ whole genome shotgun (WGS) entry which is preliminary data.</text>
</comment>
<dbReference type="InterPro" id="IPR036890">
    <property type="entry name" value="HATPase_C_sf"/>
</dbReference>
<dbReference type="InterPro" id="IPR050736">
    <property type="entry name" value="Sensor_HK_Regulatory"/>
</dbReference>
<evidence type="ECO:0000256" key="1">
    <source>
        <dbReference type="ARBA" id="ARBA00000085"/>
    </source>
</evidence>
<dbReference type="PANTHER" id="PTHR43711:SF26">
    <property type="entry name" value="SENSOR HISTIDINE KINASE RCSC"/>
    <property type="match status" value="1"/>
</dbReference>
<dbReference type="GO" id="GO:0016301">
    <property type="term" value="F:kinase activity"/>
    <property type="evidence" value="ECO:0007669"/>
    <property type="project" value="UniProtKB-KW"/>
</dbReference>
<evidence type="ECO:0000313" key="8">
    <source>
        <dbReference type="EMBL" id="MDO1447515.1"/>
    </source>
</evidence>
<evidence type="ECO:0000313" key="9">
    <source>
        <dbReference type="Proteomes" id="UP001168528"/>
    </source>
</evidence>
<dbReference type="EC" id="2.7.13.3" evidence="2"/>
<keyword evidence="5" id="KW-0902">Two-component regulatory system</keyword>
<dbReference type="Pfam" id="PF02518">
    <property type="entry name" value="HATPase_c"/>
    <property type="match status" value="1"/>
</dbReference>
<evidence type="ECO:0000259" key="7">
    <source>
        <dbReference type="PROSITE" id="PS50109"/>
    </source>
</evidence>
<dbReference type="Proteomes" id="UP001168528">
    <property type="component" value="Unassembled WGS sequence"/>
</dbReference>
<dbReference type="RefSeq" id="WP_302038319.1">
    <property type="nucleotide sequence ID" value="NZ_JAUKPO010000007.1"/>
</dbReference>
<dbReference type="SUPFAM" id="SSF47384">
    <property type="entry name" value="Homodimeric domain of signal transducing histidine kinase"/>
    <property type="match status" value="1"/>
</dbReference>
<feature type="domain" description="Histidine kinase" evidence="7">
    <location>
        <begin position="54"/>
        <end position="275"/>
    </location>
</feature>
<dbReference type="InterPro" id="IPR005467">
    <property type="entry name" value="His_kinase_dom"/>
</dbReference>
<keyword evidence="9" id="KW-1185">Reference proteome</keyword>
<dbReference type="Gene3D" id="1.10.287.130">
    <property type="match status" value="1"/>
</dbReference>
<dbReference type="InterPro" id="IPR003594">
    <property type="entry name" value="HATPase_dom"/>
</dbReference>
<dbReference type="PRINTS" id="PR00344">
    <property type="entry name" value="BCTRLSENSOR"/>
</dbReference>
<keyword evidence="3" id="KW-0808">Transferase</keyword>
<evidence type="ECO:0000256" key="4">
    <source>
        <dbReference type="ARBA" id="ARBA00022777"/>
    </source>
</evidence>
<evidence type="ECO:0000256" key="5">
    <source>
        <dbReference type="ARBA" id="ARBA00023012"/>
    </source>
</evidence>
<comment type="catalytic activity">
    <reaction evidence="1">
        <text>ATP + protein L-histidine = ADP + protein N-phospho-L-histidine.</text>
        <dbReference type="EC" id="2.7.13.3"/>
    </reaction>
</comment>
<feature type="coiled-coil region" evidence="6">
    <location>
        <begin position="10"/>
        <end position="47"/>
    </location>
</feature>
<evidence type="ECO:0000256" key="6">
    <source>
        <dbReference type="SAM" id="Coils"/>
    </source>
</evidence>
<sequence>MSKLTDKELLEELQHRFSENKRSVEELSALTKQLQALNDKLKESEKIKSLFLANIRNELNDPLTSILGLSKNIQSPDNDQWEKTRAMAALIHAEAFNLDFQLRNIFAAAELESGELVLEVVQVDVYTLVKNVVDMYAHQLQAKQLEVKYLDNADSAVKRLFKTDPAKLQLIVSNLLANAIEFSYPQNEITITASIEKNTLHLLVKDSGIGMKAAEQELIFAPFTQLDKGSVKLHKGHGLGLSIIKGILEVLSGQMELTSSTGKGSIFTVCIPESVTEADHFASGGNELFFTEGEWFLRTNTWK</sequence>
<dbReference type="SMART" id="SM00387">
    <property type="entry name" value="HATPase_c"/>
    <property type="match status" value="1"/>
</dbReference>
<proteinExistence type="predicted"/>